<feature type="transmembrane region" description="Helical" evidence="2">
    <location>
        <begin position="388"/>
        <end position="411"/>
    </location>
</feature>
<dbReference type="InterPro" id="IPR001036">
    <property type="entry name" value="Acrflvin-R"/>
</dbReference>
<keyword evidence="2" id="KW-0472">Membrane</keyword>
<gene>
    <name evidence="4" type="ORF">A9Q84_03855</name>
</gene>
<feature type="transmembrane region" description="Helical" evidence="2">
    <location>
        <begin position="967"/>
        <end position="991"/>
    </location>
</feature>
<feature type="transmembrane region" description="Helical" evidence="2">
    <location>
        <begin position="432"/>
        <end position="451"/>
    </location>
</feature>
<evidence type="ECO:0000259" key="3">
    <source>
        <dbReference type="PROSITE" id="PS50156"/>
    </source>
</evidence>
<proteinExistence type="predicted"/>
<organism evidence="4 5">
    <name type="scientific">Halobacteriovorax marinus</name>
    <dbReference type="NCBI Taxonomy" id="97084"/>
    <lineage>
        <taxon>Bacteria</taxon>
        <taxon>Pseudomonadati</taxon>
        <taxon>Bdellovibrionota</taxon>
        <taxon>Bacteriovoracia</taxon>
        <taxon>Bacteriovoracales</taxon>
        <taxon>Halobacteriovoraceae</taxon>
        <taxon>Halobacteriovorax</taxon>
    </lineage>
</organism>
<dbReference type="PROSITE" id="PS50156">
    <property type="entry name" value="SSD"/>
    <property type="match status" value="1"/>
</dbReference>
<feature type="domain" description="SSD" evidence="3">
    <location>
        <begin position="359"/>
        <end position="489"/>
    </location>
</feature>
<feature type="transmembrane region" description="Helical" evidence="2">
    <location>
        <begin position="922"/>
        <end position="946"/>
    </location>
</feature>
<dbReference type="PANTHER" id="PTHR32063:SF33">
    <property type="entry name" value="RND SUPERFAMILY EFFLUX PUMP PERMEASE COMPONENT"/>
    <property type="match status" value="1"/>
</dbReference>
<comment type="caution">
    <text evidence="4">The sequence shown here is derived from an EMBL/GenBank/DDBJ whole genome shotgun (WGS) entry which is preliminary data.</text>
</comment>
<dbReference type="InterPro" id="IPR000731">
    <property type="entry name" value="SSD"/>
</dbReference>
<dbReference type="Proteomes" id="UP000196531">
    <property type="component" value="Unassembled WGS sequence"/>
</dbReference>
<evidence type="ECO:0000313" key="4">
    <source>
        <dbReference type="EMBL" id="OUR98557.1"/>
    </source>
</evidence>
<reference evidence="5" key="1">
    <citation type="journal article" date="2017" name="Proc. Natl. Acad. Sci. U.S.A.">
        <title>Simulation of Deepwater Horizon oil plume reveals substrate specialization within a complex community of hydrocarbon-degraders.</title>
        <authorList>
            <person name="Hu P."/>
            <person name="Dubinsky E.A."/>
            <person name="Probst A.J."/>
            <person name="Wang J."/>
            <person name="Sieber C.M.K."/>
            <person name="Tom L.M."/>
            <person name="Gardinali P."/>
            <person name="Banfield J.F."/>
            <person name="Atlas R.M."/>
            <person name="Andersen G.L."/>
        </authorList>
    </citation>
    <scope>NUCLEOTIDE SEQUENCE [LARGE SCALE GENOMIC DNA]</scope>
</reference>
<dbReference type="GO" id="GO:0005886">
    <property type="term" value="C:plasma membrane"/>
    <property type="evidence" value="ECO:0007669"/>
    <property type="project" value="TreeGrafter"/>
</dbReference>
<feature type="transmembrane region" description="Helical" evidence="2">
    <location>
        <begin position="1003"/>
        <end position="1026"/>
    </location>
</feature>
<dbReference type="PRINTS" id="PR00702">
    <property type="entry name" value="ACRIFLAVINRP"/>
</dbReference>
<dbReference type="Gene3D" id="3.30.70.1430">
    <property type="entry name" value="Multidrug efflux transporter AcrB pore domain"/>
    <property type="match status" value="2"/>
</dbReference>
<dbReference type="Gene3D" id="3.30.70.1320">
    <property type="entry name" value="Multidrug efflux transporter AcrB pore domain like"/>
    <property type="match status" value="1"/>
</dbReference>
<dbReference type="EMBL" id="MAAO01000004">
    <property type="protein sequence ID" value="OUR98557.1"/>
    <property type="molecule type" value="Genomic_DNA"/>
</dbReference>
<name>A0A1Y5FAI8_9BACT</name>
<dbReference type="PANTHER" id="PTHR32063">
    <property type="match status" value="1"/>
</dbReference>
<dbReference type="Gene3D" id="3.30.70.1440">
    <property type="entry name" value="Multidrug efflux transporter AcrB pore domain"/>
    <property type="match status" value="1"/>
</dbReference>
<sequence>MKNIAKFFIENSKLSMVLMLGLIIFGAMGLKKMNAETYPSVSFATAIVTTRYDGATAQDIETKITKPIEDEIRTVRGLKDVKSTSQSGLSTIVIRVDMDRSGIVVDTVMNDIQKAVDRTTKLPADLIDRPKFSEIKSEEMPVFQIAVMGVNDNRERDAIADHLKDELEDNKLIKGVSLSGFTKRTFQIEINNDALNKHHIGMGEVIAKIKARNVNIPGGNLKQDATQQLLRLEGKIKNTKELENILIRSNFSGQSIYLKDVATVTDGKEEIKVKARYNGKDATLVTVTKKGGADTIALVRKVEKKMAELQELYKGKAEFAVFLNESIKVKEKLDVLGNNALSGLILVVVFLFIFLPGRIGIMASLSLPLAVMGTLGLMPAFGMSLNSITILALVIALGMLVDNSVVISENFTRLVQDGKSPKEAALDSIRSLWLPITATALTTIAAFLPMLVTKGIMGQFIKWIPIVVTISLLLSLVESFFFLPMRLVWAGSSIKKQGKEAKKDWFNKFEKKFENFMNLLVRRRYIAAAGFSVLIVFALYMMTAGNKFILFPADQTEIYISRFELPNGTKLDKTHLKLQDLSAKVKDVLGDDVKHIIAKSGESKVDLTDPKASEGNSVGILFIYVTDEAKKNLLHTDALEKLRTNISNEGYKTLTFEAQVNGPPVGSDIAATFRSNNDTELTTLINEVKNRMAKIDGIIDLRINDVIGDNEVFINIDYKKADQLGLDIFNAGDTVRSAISGRIVSEVTLNNKDIDLRVSFQEKFRKSIEELKNVSIMDAKGNLVPLGTFATFTTKKGSPQIKRLDFKRSKGLTGSVNEKIITPIKANRFLKNIYEELRSKYPSVSLVFGGVAESTKESMESLAQASVMASIGIFAILVFLFKSYLRPLIIMMTIPLGLLGFSVAFATPILSGYMDRPRPVSFLALIGIIGLAGIIVNSGIVLISFIDEMRKEGKLSLHEILVKASGMRLRAVIVTSLTTVSGLIPTAYGVGGSDPMLVPMTLAMAWGLVSGTVLTLSFIPPAYAILEDFLNFTDRLLKRKNDTDNDNDESSIGSLEEPV</sequence>
<evidence type="ECO:0000256" key="2">
    <source>
        <dbReference type="SAM" id="Phobius"/>
    </source>
</evidence>
<dbReference type="SUPFAM" id="SSF82866">
    <property type="entry name" value="Multidrug efflux transporter AcrB transmembrane domain"/>
    <property type="match status" value="2"/>
</dbReference>
<feature type="transmembrane region" description="Helical" evidence="2">
    <location>
        <begin position="862"/>
        <end position="881"/>
    </location>
</feature>
<feature type="transmembrane region" description="Helical" evidence="2">
    <location>
        <begin position="463"/>
        <end position="489"/>
    </location>
</feature>
<dbReference type="Gene3D" id="3.30.2090.10">
    <property type="entry name" value="Multidrug efflux transporter AcrB TolC docking domain, DN and DC subdomains"/>
    <property type="match status" value="2"/>
</dbReference>
<feature type="transmembrane region" description="Helical" evidence="2">
    <location>
        <begin position="335"/>
        <end position="355"/>
    </location>
</feature>
<dbReference type="SUPFAM" id="SSF82693">
    <property type="entry name" value="Multidrug efflux transporter AcrB pore domain, PN1, PN2, PC1 and PC2 subdomains"/>
    <property type="match status" value="1"/>
</dbReference>
<feature type="transmembrane region" description="Helical" evidence="2">
    <location>
        <begin position="362"/>
        <end position="382"/>
    </location>
</feature>
<feature type="transmembrane region" description="Helical" evidence="2">
    <location>
        <begin position="888"/>
        <end position="910"/>
    </location>
</feature>
<protein>
    <recommendedName>
        <fullName evidence="3">SSD domain-containing protein</fullName>
    </recommendedName>
</protein>
<feature type="transmembrane region" description="Helical" evidence="2">
    <location>
        <begin position="525"/>
        <end position="542"/>
    </location>
</feature>
<accession>A0A1Y5FAI8</accession>
<evidence type="ECO:0000313" key="5">
    <source>
        <dbReference type="Proteomes" id="UP000196531"/>
    </source>
</evidence>
<keyword evidence="2" id="KW-1133">Transmembrane helix</keyword>
<dbReference type="GO" id="GO:0042910">
    <property type="term" value="F:xenobiotic transmembrane transporter activity"/>
    <property type="evidence" value="ECO:0007669"/>
    <property type="project" value="TreeGrafter"/>
</dbReference>
<dbReference type="InterPro" id="IPR027463">
    <property type="entry name" value="AcrB_DN_DC_subdom"/>
</dbReference>
<dbReference type="Pfam" id="PF00873">
    <property type="entry name" value="ACR_tran"/>
    <property type="match status" value="1"/>
</dbReference>
<dbReference type="SUPFAM" id="SSF82714">
    <property type="entry name" value="Multidrug efflux transporter AcrB TolC docking domain, DN and DC subdomains"/>
    <property type="match status" value="2"/>
</dbReference>
<evidence type="ECO:0000256" key="1">
    <source>
        <dbReference type="SAM" id="MobiDB-lite"/>
    </source>
</evidence>
<keyword evidence="2" id="KW-0812">Transmembrane</keyword>
<feature type="region of interest" description="Disordered" evidence="1">
    <location>
        <begin position="1040"/>
        <end position="1059"/>
    </location>
</feature>
<dbReference type="Gene3D" id="1.20.1640.10">
    <property type="entry name" value="Multidrug efflux transporter AcrB transmembrane domain"/>
    <property type="match status" value="2"/>
</dbReference>
<dbReference type="AlphaFoldDB" id="A0A1Y5FAI8"/>